<sequence>MNVVVHKARHPQLNEYIHSAVNGLQPFINKGLVDRVAVIFFGDGDVPIERFIFKLNVNQSYNSKVEQADLEFSLRSFLIKLPVSEPLTKVLPRNCRWEIMAYFRSLPEVSTSKDAEMWIPTDAKQWEQPPLIVPIKSMTSEPLGLQLYLEQPTSSDPND</sequence>
<dbReference type="InterPro" id="IPR045091">
    <property type="entry name" value="Mad2-like"/>
</dbReference>
<dbReference type="PANTHER" id="PTHR11842:SF10">
    <property type="entry name" value="MITOTIC SPINDLE ASSEMBLY CHECKPOINT PROTEIN MAD2B"/>
    <property type="match status" value="1"/>
</dbReference>
<gene>
    <name evidence="2" type="ORF">CDL12_16408</name>
</gene>
<keyword evidence="3" id="KW-1185">Reference proteome</keyword>
<dbReference type="GO" id="GO:0016035">
    <property type="term" value="C:zeta DNA polymerase complex"/>
    <property type="evidence" value="ECO:0007669"/>
    <property type="project" value="TreeGrafter"/>
</dbReference>
<dbReference type="PROSITE" id="PS50815">
    <property type="entry name" value="HORMA"/>
    <property type="match status" value="1"/>
</dbReference>
<dbReference type="EMBL" id="NKXS01003059">
    <property type="protein sequence ID" value="PIN11002.1"/>
    <property type="molecule type" value="Genomic_DNA"/>
</dbReference>
<comment type="caution">
    <text evidence="2">The sequence shown here is derived from an EMBL/GenBank/DDBJ whole genome shotgun (WGS) entry which is preliminary data.</text>
</comment>
<dbReference type="Proteomes" id="UP000231279">
    <property type="component" value="Unassembled WGS sequence"/>
</dbReference>
<dbReference type="STRING" id="429701.A0A2G9H0F7"/>
<feature type="domain" description="HORMA" evidence="1">
    <location>
        <begin position="1"/>
        <end position="149"/>
    </location>
</feature>
<dbReference type="OrthoDB" id="21254at2759"/>
<accession>A0A2G9H0F7</accession>
<organism evidence="2 3">
    <name type="scientific">Handroanthus impetiginosus</name>
    <dbReference type="NCBI Taxonomy" id="429701"/>
    <lineage>
        <taxon>Eukaryota</taxon>
        <taxon>Viridiplantae</taxon>
        <taxon>Streptophyta</taxon>
        <taxon>Embryophyta</taxon>
        <taxon>Tracheophyta</taxon>
        <taxon>Spermatophyta</taxon>
        <taxon>Magnoliopsida</taxon>
        <taxon>eudicotyledons</taxon>
        <taxon>Gunneridae</taxon>
        <taxon>Pentapetalae</taxon>
        <taxon>asterids</taxon>
        <taxon>lamiids</taxon>
        <taxon>Lamiales</taxon>
        <taxon>Bignoniaceae</taxon>
        <taxon>Crescentiina</taxon>
        <taxon>Tabebuia alliance</taxon>
        <taxon>Handroanthus</taxon>
    </lineage>
</organism>
<evidence type="ECO:0000259" key="1">
    <source>
        <dbReference type="PROSITE" id="PS50815"/>
    </source>
</evidence>
<dbReference type="SUPFAM" id="SSF56019">
    <property type="entry name" value="The spindle assembly checkpoint protein mad2"/>
    <property type="match status" value="1"/>
</dbReference>
<dbReference type="AlphaFoldDB" id="A0A2G9H0F7"/>
<reference evidence="3" key="1">
    <citation type="journal article" date="2018" name="Gigascience">
        <title>Genome assembly of the Pink Ipe (Handroanthus impetiginosus, Bignoniaceae), a highly valued, ecologically keystone Neotropical timber forest tree.</title>
        <authorList>
            <person name="Silva-Junior O.B."/>
            <person name="Grattapaglia D."/>
            <person name="Novaes E."/>
            <person name="Collevatti R.G."/>
        </authorList>
    </citation>
    <scope>NUCLEOTIDE SEQUENCE [LARGE SCALE GENOMIC DNA]</scope>
    <source>
        <strain evidence="3">cv. UFG-1</strain>
    </source>
</reference>
<dbReference type="InterPro" id="IPR036570">
    <property type="entry name" value="HORMA_dom_sf"/>
</dbReference>
<dbReference type="Gene3D" id="3.30.900.10">
    <property type="entry name" value="HORMA domain"/>
    <property type="match status" value="1"/>
</dbReference>
<protein>
    <submittedName>
        <fullName evidence="2">Mitotic spindle checkpoint protein</fullName>
    </submittedName>
</protein>
<evidence type="ECO:0000313" key="2">
    <source>
        <dbReference type="EMBL" id="PIN11002.1"/>
    </source>
</evidence>
<proteinExistence type="predicted"/>
<name>A0A2G9H0F7_9LAMI</name>
<dbReference type="InterPro" id="IPR003511">
    <property type="entry name" value="HORMA_dom"/>
</dbReference>
<evidence type="ECO:0000313" key="3">
    <source>
        <dbReference type="Proteomes" id="UP000231279"/>
    </source>
</evidence>
<dbReference type="PANTHER" id="PTHR11842">
    <property type="entry name" value="MITOTIC SPINDLE ASSEMBLY CHECKPOINT PROTEIN MAD2"/>
    <property type="match status" value="1"/>
</dbReference>